<dbReference type="Gene3D" id="2.40.400.10">
    <property type="entry name" value="Acetoacetate decarboxylase-like"/>
    <property type="match status" value="1"/>
</dbReference>
<dbReference type="Pfam" id="PF09844">
    <property type="entry name" value="DUF2071"/>
    <property type="match status" value="1"/>
</dbReference>
<dbReference type="AlphaFoldDB" id="A0A7W8DQ60"/>
<proteinExistence type="predicted"/>
<dbReference type="SUPFAM" id="SSF160104">
    <property type="entry name" value="Acetoacetate decarboxylase-like"/>
    <property type="match status" value="1"/>
</dbReference>
<accession>A0A7W8DQ60</accession>
<dbReference type="InterPro" id="IPR018644">
    <property type="entry name" value="DUF2071"/>
</dbReference>
<sequence>MTPTPEFRQHLRLAPALPKIMFQRWEQLLFLHWKMDPALIQKTLPEGLTVDTFDGHAWVAVVPFFMRGIRPRFLPAVPGISDFLELNLRTYVHDARGRPGVWFYSLDCNQALAVWIARTFFHLPYQRARMSQQVSPDGGVTYTSQRLGEDHTATFRYRLAQETREAEPGSLDFFLTERYLLFSQTPSGLRLGRVHHRPYPLSEVTLAAWDAQLFALNGLPVPATPPDHIIGSAGVDVSIYPLQSIA</sequence>
<comment type="caution">
    <text evidence="1">The sequence shown here is derived from an EMBL/GenBank/DDBJ whole genome shotgun (WGS) entry which is preliminary data.</text>
</comment>
<protein>
    <recommendedName>
        <fullName evidence="3">DUF2071 domain-containing protein</fullName>
    </recommendedName>
</protein>
<dbReference type="Proteomes" id="UP000534294">
    <property type="component" value="Unassembled WGS sequence"/>
</dbReference>
<dbReference type="PANTHER" id="PTHR39186">
    <property type="entry name" value="DUF2071 FAMILY PROTEIN"/>
    <property type="match status" value="1"/>
</dbReference>
<evidence type="ECO:0000313" key="1">
    <source>
        <dbReference type="EMBL" id="MBB5038419.1"/>
    </source>
</evidence>
<evidence type="ECO:0008006" key="3">
    <source>
        <dbReference type="Google" id="ProtNLM"/>
    </source>
</evidence>
<dbReference type="RefSeq" id="WP_184209228.1">
    <property type="nucleotide sequence ID" value="NZ_JACHIF010000005.1"/>
</dbReference>
<organism evidence="1 2">
    <name type="scientific">Prosthecobacter dejongeii</name>
    <dbReference type="NCBI Taxonomy" id="48465"/>
    <lineage>
        <taxon>Bacteria</taxon>
        <taxon>Pseudomonadati</taxon>
        <taxon>Verrucomicrobiota</taxon>
        <taxon>Verrucomicrobiia</taxon>
        <taxon>Verrucomicrobiales</taxon>
        <taxon>Verrucomicrobiaceae</taxon>
        <taxon>Prosthecobacter</taxon>
    </lineage>
</organism>
<reference evidence="1 2" key="1">
    <citation type="submission" date="2020-08" db="EMBL/GenBank/DDBJ databases">
        <title>Genomic Encyclopedia of Type Strains, Phase IV (KMG-IV): sequencing the most valuable type-strain genomes for metagenomic binning, comparative biology and taxonomic classification.</title>
        <authorList>
            <person name="Goeker M."/>
        </authorList>
    </citation>
    <scope>NUCLEOTIDE SEQUENCE [LARGE SCALE GENOMIC DNA]</scope>
    <source>
        <strain evidence="1 2">DSM 12251</strain>
    </source>
</reference>
<dbReference type="EMBL" id="JACHIF010000005">
    <property type="protein sequence ID" value="MBB5038419.1"/>
    <property type="molecule type" value="Genomic_DNA"/>
</dbReference>
<evidence type="ECO:0000313" key="2">
    <source>
        <dbReference type="Proteomes" id="UP000534294"/>
    </source>
</evidence>
<name>A0A7W8DQ60_9BACT</name>
<keyword evidence="2" id="KW-1185">Reference proteome</keyword>
<gene>
    <name evidence="1" type="ORF">HNQ64_002682</name>
</gene>
<dbReference type="PANTHER" id="PTHR39186:SF1">
    <property type="entry name" value="DUF2071 DOMAIN-CONTAINING PROTEIN"/>
    <property type="match status" value="1"/>
</dbReference>
<dbReference type="InterPro" id="IPR023375">
    <property type="entry name" value="ADC_dom_sf"/>
</dbReference>